<feature type="compositionally biased region" description="Low complexity" evidence="3">
    <location>
        <begin position="432"/>
        <end position="443"/>
    </location>
</feature>
<dbReference type="Pfam" id="PF23282">
    <property type="entry name" value="WHD_ROQ1"/>
    <property type="match status" value="1"/>
</dbReference>
<dbReference type="PRINTS" id="PR00364">
    <property type="entry name" value="DISEASERSIST"/>
</dbReference>
<dbReference type="InterPro" id="IPR036390">
    <property type="entry name" value="WH_DNA-bd_sf"/>
</dbReference>
<organism evidence="6 7">
    <name type="scientific">Quercus lobata</name>
    <name type="common">Valley oak</name>
    <dbReference type="NCBI Taxonomy" id="97700"/>
    <lineage>
        <taxon>Eukaryota</taxon>
        <taxon>Viridiplantae</taxon>
        <taxon>Streptophyta</taxon>
        <taxon>Embryophyta</taxon>
        <taxon>Tracheophyta</taxon>
        <taxon>Spermatophyta</taxon>
        <taxon>Magnoliopsida</taxon>
        <taxon>eudicotyledons</taxon>
        <taxon>Gunneridae</taxon>
        <taxon>Pentapetalae</taxon>
        <taxon>rosids</taxon>
        <taxon>fabids</taxon>
        <taxon>Fagales</taxon>
        <taxon>Fagaceae</taxon>
        <taxon>Quercus</taxon>
    </lineage>
</organism>
<dbReference type="InParanoid" id="A0A7N2L5W5"/>
<dbReference type="InterPro" id="IPR002182">
    <property type="entry name" value="NB-ARC"/>
</dbReference>
<evidence type="ECO:0000313" key="7">
    <source>
        <dbReference type="Proteomes" id="UP000594261"/>
    </source>
</evidence>
<keyword evidence="1" id="KW-0433">Leucine-rich repeat</keyword>
<feature type="region of interest" description="Disordered" evidence="3">
    <location>
        <begin position="425"/>
        <end position="446"/>
    </location>
</feature>
<dbReference type="GO" id="GO:0006952">
    <property type="term" value="P:defense response"/>
    <property type="evidence" value="ECO:0007669"/>
    <property type="project" value="InterPro"/>
</dbReference>
<dbReference type="SUPFAM" id="SSF52540">
    <property type="entry name" value="P-loop containing nucleoside triphosphate hydrolases"/>
    <property type="match status" value="1"/>
</dbReference>
<dbReference type="SUPFAM" id="SSF46785">
    <property type="entry name" value="Winged helix' DNA-binding domain"/>
    <property type="match status" value="1"/>
</dbReference>
<dbReference type="Gramene" id="QL03p025944:mrna">
    <property type="protein sequence ID" value="QL03p025944:mrna"/>
    <property type="gene ID" value="QL03p025944"/>
</dbReference>
<dbReference type="Gene3D" id="1.10.8.430">
    <property type="entry name" value="Helical domain of apoptotic protease-activating factors"/>
    <property type="match status" value="1"/>
</dbReference>
<reference evidence="6 7" key="1">
    <citation type="journal article" date="2016" name="G3 (Bethesda)">
        <title>First Draft Assembly and Annotation of the Genome of a California Endemic Oak Quercus lobata Nee (Fagaceae).</title>
        <authorList>
            <person name="Sork V.L."/>
            <person name="Fitz-Gibbon S.T."/>
            <person name="Puiu D."/>
            <person name="Crepeau M."/>
            <person name="Gugger P.F."/>
            <person name="Sherman R."/>
            <person name="Stevens K."/>
            <person name="Langley C.H."/>
            <person name="Pellegrini M."/>
            <person name="Salzberg S.L."/>
        </authorList>
    </citation>
    <scope>NUCLEOTIDE SEQUENCE [LARGE SCALE GENOMIC DNA]</scope>
    <source>
        <strain evidence="6 7">cv. SW786</strain>
    </source>
</reference>
<dbReference type="InterPro" id="IPR042197">
    <property type="entry name" value="Apaf_helical"/>
</dbReference>
<reference evidence="6" key="2">
    <citation type="submission" date="2021-01" db="UniProtKB">
        <authorList>
            <consortium name="EnsemblPlants"/>
        </authorList>
    </citation>
    <scope>IDENTIFICATION</scope>
</reference>
<keyword evidence="2" id="KW-0677">Repeat</keyword>
<dbReference type="EMBL" id="LRBV02000003">
    <property type="status" value="NOT_ANNOTATED_CDS"/>
    <property type="molecule type" value="Genomic_DNA"/>
</dbReference>
<dbReference type="PANTHER" id="PTHR11017">
    <property type="entry name" value="LEUCINE-RICH REPEAT-CONTAINING PROTEIN"/>
    <property type="match status" value="1"/>
</dbReference>
<dbReference type="InterPro" id="IPR044974">
    <property type="entry name" value="Disease_R_plants"/>
</dbReference>
<feature type="domain" description="Disease resistance protein Roq1-like winged-helix" evidence="5">
    <location>
        <begin position="236"/>
        <end position="307"/>
    </location>
</feature>
<dbReference type="AlphaFoldDB" id="A0A7N2L5W5"/>
<evidence type="ECO:0000259" key="5">
    <source>
        <dbReference type="Pfam" id="PF23282"/>
    </source>
</evidence>
<proteinExistence type="predicted"/>
<dbReference type="EnsemblPlants" id="QL03p025944:mrna">
    <property type="protein sequence ID" value="QL03p025944:mrna"/>
    <property type="gene ID" value="QL03p025944"/>
</dbReference>
<evidence type="ECO:0000256" key="3">
    <source>
        <dbReference type="SAM" id="MobiDB-lite"/>
    </source>
</evidence>
<evidence type="ECO:0000313" key="6">
    <source>
        <dbReference type="EnsemblPlants" id="QL03p025944:mrna"/>
    </source>
</evidence>
<dbReference type="GO" id="GO:0043531">
    <property type="term" value="F:ADP binding"/>
    <property type="evidence" value="ECO:0007669"/>
    <property type="project" value="InterPro"/>
</dbReference>
<sequence>MGLSQLSNSCCIVGIYGLPGVGKTTIAKAIFNTIHYNFDGSTFLENVRERSKRNDGILQLQEKLCCEISGNRNLKVGSISRGINVKIERLHRKKILVVLDDVEKLDEIDRLLENYDWFASGSRIIITTRDRRLLDTLPKDWHVTYYKVEELNEHEARELFVKHAFGRNNAKEEYFELVDQFIHYAKGLPLALKIIGSNLYKRTKREWKSALDKYKRIPKGAIQEILKISYDGLDQTQRDIFLDIACFLKGLHKNHVVDIQSSINFYELDYDIKRLIEKCLIIVTEDGELSMHDLIQQMGWEIVREESPQVIKKRSRLLCFEDACEVLIENMGSNEVRGITVHLPEPKNMQLNLEKMKNLKYLGVRNVICEDLEFLPNGLRRVQFVEFTIKKKNIELGLPQSLVCARRIHHQYFVSEANFESESEFDFDEAASETGSSSGTNSNHETDNKFVSEFELDEAISETDSTSELDDEDDIDTYNLTLPGTKIPTWFNHQSVGSSVSFRISRKLPSVALCVAFNVERKDILSDPDETFVCSAYLSFYVFEELLESNGFILDPSLSFMWFCFISGSVLKRINLDECNDVKLRYEISYYNPKLAKVSIERCGVHVACICPPLQIFDVDERLRMFLRRVEVLLHPFKQMRTKFSKNQDPYCPLCEIAEDSLLHLFQTCPYARGNGMVVAFELK</sequence>
<evidence type="ECO:0000256" key="1">
    <source>
        <dbReference type="ARBA" id="ARBA00022614"/>
    </source>
</evidence>
<evidence type="ECO:0000259" key="4">
    <source>
        <dbReference type="Pfam" id="PF00931"/>
    </source>
</evidence>
<dbReference type="Gene3D" id="3.40.50.300">
    <property type="entry name" value="P-loop containing nucleotide triphosphate hydrolases"/>
    <property type="match status" value="1"/>
</dbReference>
<dbReference type="Proteomes" id="UP000594261">
    <property type="component" value="Chromosome 3"/>
</dbReference>
<dbReference type="InterPro" id="IPR058192">
    <property type="entry name" value="WHD_ROQ1-like"/>
</dbReference>
<dbReference type="PANTHER" id="PTHR11017:SF570">
    <property type="entry name" value="DISEASE RESISTANCE PROTEIN (TIR-NBS CLASS)-RELATED"/>
    <property type="match status" value="1"/>
</dbReference>
<dbReference type="InterPro" id="IPR027417">
    <property type="entry name" value="P-loop_NTPase"/>
</dbReference>
<keyword evidence="7" id="KW-1185">Reference proteome</keyword>
<dbReference type="Pfam" id="PF00931">
    <property type="entry name" value="NB-ARC"/>
    <property type="match status" value="1"/>
</dbReference>
<accession>A0A7N2L5W5</accession>
<evidence type="ECO:0000256" key="2">
    <source>
        <dbReference type="ARBA" id="ARBA00022737"/>
    </source>
</evidence>
<protein>
    <submittedName>
        <fullName evidence="6">Uncharacterized protein</fullName>
    </submittedName>
</protein>
<feature type="domain" description="NB-ARC" evidence="4">
    <location>
        <begin position="8"/>
        <end position="167"/>
    </location>
</feature>
<name>A0A7N2L5W5_QUELO</name>